<accession>A0A1I7FUX8</accession>
<proteinExistence type="predicted"/>
<dbReference type="PROSITE" id="PS50977">
    <property type="entry name" value="HTH_TETR_2"/>
    <property type="match status" value="1"/>
</dbReference>
<feature type="domain" description="HTH tetR-type" evidence="5">
    <location>
        <begin position="34"/>
        <end position="94"/>
    </location>
</feature>
<dbReference type="Gene3D" id="1.10.357.10">
    <property type="entry name" value="Tetracycline Repressor, domain 2"/>
    <property type="match status" value="1"/>
</dbReference>
<dbReference type="SUPFAM" id="SSF48498">
    <property type="entry name" value="Tetracyclin repressor-like, C-terminal domain"/>
    <property type="match status" value="1"/>
</dbReference>
<dbReference type="InterPro" id="IPR001647">
    <property type="entry name" value="HTH_TetR"/>
</dbReference>
<dbReference type="RefSeq" id="WP_256210307.1">
    <property type="nucleotide sequence ID" value="NZ_FPBZ01000002.1"/>
</dbReference>
<dbReference type="PANTHER" id="PTHR47506">
    <property type="entry name" value="TRANSCRIPTIONAL REGULATORY PROTEIN"/>
    <property type="match status" value="1"/>
</dbReference>
<dbReference type="Pfam" id="PF00440">
    <property type="entry name" value="TetR_N"/>
    <property type="match status" value="1"/>
</dbReference>
<keyword evidence="2 4" id="KW-0238">DNA-binding</keyword>
<dbReference type="GO" id="GO:0003677">
    <property type="term" value="F:DNA binding"/>
    <property type="evidence" value="ECO:0007669"/>
    <property type="project" value="UniProtKB-UniRule"/>
</dbReference>
<keyword evidence="1" id="KW-0805">Transcription regulation</keyword>
<organism evidence="6 7">
    <name type="scientific">Nitrosospira multiformis</name>
    <dbReference type="NCBI Taxonomy" id="1231"/>
    <lineage>
        <taxon>Bacteria</taxon>
        <taxon>Pseudomonadati</taxon>
        <taxon>Pseudomonadota</taxon>
        <taxon>Betaproteobacteria</taxon>
        <taxon>Nitrosomonadales</taxon>
        <taxon>Nitrosomonadaceae</taxon>
        <taxon>Nitrosospira</taxon>
    </lineage>
</organism>
<evidence type="ECO:0000313" key="7">
    <source>
        <dbReference type="Proteomes" id="UP000182649"/>
    </source>
</evidence>
<evidence type="ECO:0000256" key="1">
    <source>
        <dbReference type="ARBA" id="ARBA00023015"/>
    </source>
</evidence>
<gene>
    <name evidence="6" type="ORF">SAMN05216417_102245</name>
</gene>
<dbReference type="Proteomes" id="UP000182649">
    <property type="component" value="Unassembled WGS sequence"/>
</dbReference>
<name>A0A1I7FUX8_9PROT</name>
<protein>
    <submittedName>
        <fullName evidence="6">Transcriptional regulator, TetR family</fullName>
    </submittedName>
</protein>
<evidence type="ECO:0000256" key="3">
    <source>
        <dbReference type="ARBA" id="ARBA00023163"/>
    </source>
</evidence>
<sequence length="225" mass="25632">MEIISVHEAERPRPGRPHQSMQIVEDRLMKKERKSTEEKLLLAARRLFCRAGIHATGITRILEEAGVARASLYAHYGSKENLLKAVFDTEANMWFHWFDLDLPHLKCSPRERILALFDLLEKWFAKEDFFGCVFINAVAEHEKDSRWVKDVAGAYRDQIIDRLRTLVGESGATDPDMVTQKLGLLIEGAIVTAMVTQNSHAAYIARLAAEDVLRCMECAPHRARC</sequence>
<dbReference type="PRINTS" id="PR00455">
    <property type="entry name" value="HTHTETR"/>
</dbReference>
<evidence type="ECO:0000259" key="5">
    <source>
        <dbReference type="PROSITE" id="PS50977"/>
    </source>
</evidence>
<evidence type="ECO:0000313" key="6">
    <source>
        <dbReference type="EMBL" id="SFU40009.1"/>
    </source>
</evidence>
<feature type="DNA-binding region" description="H-T-H motif" evidence="4">
    <location>
        <begin position="57"/>
        <end position="76"/>
    </location>
</feature>
<evidence type="ECO:0000256" key="4">
    <source>
        <dbReference type="PROSITE-ProRule" id="PRU00335"/>
    </source>
</evidence>
<evidence type="ECO:0000256" key="2">
    <source>
        <dbReference type="ARBA" id="ARBA00023125"/>
    </source>
</evidence>
<dbReference type="PANTHER" id="PTHR47506:SF1">
    <property type="entry name" value="HTH-TYPE TRANSCRIPTIONAL REGULATOR YJDC"/>
    <property type="match status" value="1"/>
</dbReference>
<dbReference type="AlphaFoldDB" id="A0A1I7FUX8"/>
<reference evidence="6 7" key="1">
    <citation type="submission" date="2016-10" db="EMBL/GenBank/DDBJ databases">
        <authorList>
            <person name="de Groot N.N."/>
        </authorList>
    </citation>
    <scope>NUCLEOTIDE SEQUENCE [LARGE SCALE GENOMIC DNA]</scope>
    <source>
        <strain evidence="6 7">Nl14</strain>
    </source>
</reference>
<dbReference type="SUPFAM" id="SSF46689">
    <property type="entry name" value="Homeodomain-like"/>
    <property type="match status" value="1"/>
</dbReference>
<keyword evidence="3" id="KW-0804">Transcription</keyword>
<dbReference type="EMBL" id="FPBZ01000002">
    <property type="protein sequence ID" value="SFU40009.1"/>
    <property type="molecule type" value="Genomic_DNA"/>
</dbReference>
<dbReference type="InterPro" id="IPR036271">
    <property type="entry name" value="Tet_transcr_reg_TetR-rel_C_sf"/>
</dbReference>
<dbReference type="InterPro" id="IPR009057">
    <property type="entry name" value="Homeodomain-like_sf"/>
</dbReference>